<dbReference type="EMBL" id="CP086715">
    <property type="protein sequence ID" value="WOO79681.1"/>
    <property type="molecule type" value="Genomic_DNA"/>
</dbReference>
<dbReference type="AlphaFoldDB" id="A0AAF0Y8H7"/>
<dbReference type="SUPFAM" id="SSF54928">
    <property type="entry name" value="RNA-binding domain, RBD"/>
    <property type="match status" value="2"/>
</dbReference>
<dbReference type="InterPro" id="IPR012677">
    <property type="entry name" value="Nucleotide-bd_a/b_plait_sf"/>
</dbReference>
<reference evidence="5" key="1">
    <citation type="submission" date="2023-10" db="EMBL/GenBank/DDBJ databases">
        <authorList>
            <person name="Noh H."/>
        </authorList>
    </citation>
    <scope>NUCLEOTIDE SEQUENCE</scope>
    <source>
        <strain evidence="5">DUCC4014</strain>
    </source>
</reference>
<keyword evidence="6" id="KW-1185">Reference proteome</keyword>
<sequence>MSLAGPAVDRPGQGGTASDSAGPPSRVGNLQVDQAAPDGAGFHPNALGGPTRQPPTSAEIDAVIAAAIANAPPAPPPIEIGLEATSVRSLTPLMTNILPSAIGSDGRVNLFVGNLPYRVRWQDLKDLFRKAGTVLRADVSLGPDNRSRGYGNVLMGSREDAARAIDRFNGFMWQTRTLEVRPDRLPPEYEPQPHVHHKPMFGFMPPPMHNFAGGGWPPRPPPQGPPFGGPFPPHLGPASSHAGPQAFGRSSALANHAPPAIPPIGASPLAGSLTSGTSGAAGAPGAPGNVGGGGAWSHSGHSSLAPFGALPVSDQNPLPLRSKSPGSLAPSRLPSDPTTASPGNDDLLGRAPGSGRIPPPFSNALSPEVNTAPLRRLSGGQDAAPTLPIAPPAIALNGLAGQAKDLGAPATLVDRVVFVKNLSLATQWQDLKDLFRPAGVVIRADVATGPDGQARGFGTVLFASKDDALKAVSMFNNHEVDGRVLHVQTERQTLEDKQIQPIHPIEPPFPSFKPSPSVWTQPSLPPLNTTEQFGASPASSGHSPNNARVPWQLNTASVTEGGAPAARRELPDDLRNNKLRHPGPINLPPFPAVNEMNVLSPLQTRNLPPMTPSMPGFVFNAYPRTPPVPPQFLAAGMGPFSPGAPVTSPMYNTRNAFLNAAPGAPVHRNPQGSAALGTPTTQAFPQNAVHSTAGPPGGRVSDVEYFPRVASPPLDGRKRLSPSLEEDLAKQTTALSLDPVIETANSSPTPKPAPANGGRSSFDNGARQPLAVGSGPWNSERRASWSEVAGANGH</sequence>
<dbReference type="SMART" id="SM00360">
    <property type="entry name" value="RRM"/>
    <property type="match status" value="2"/>
</dbReference>
<dbReference type="InterPro" id="IPR035979">
    <property type="entry name" value="RBD_domain_sf"/>
</dbReference>
<feature type="region of interest" description="Disordered" evidence="3">
    <location>
        <begin position="690"/>
        <end position="794"/>
    </location>
</feature>
<evidence type="ECO:0000259" key="4">
    <source>
        <dbReference type="PROSITE" id="PS50102"/>
    </source>
</evidence>
<dbReference type="FunFam" id="3.30.70.330:FF:000145">
    <property type="entry name" value="Putative RNP domain-containing protein"/>
    <property type="match status" value="1"/>
</dbReference>
<feature type="region of interest" description="Disordered" evidence="3">
    <location>
        <begin position="514"/>
        <end position="549"/>
    </location>
</feature>
<dbReference type="Proteomes" id="UP000827549">
    <property type="component" value="Chromosome 2"/>
</dbReference>
<name>A0AAF0Y8H7_9TREE</name>
<dbReference type="PANTHER" id="PTHR23003">
    <property type="entry name" value="RNA RECOGNITION MOTIF RRM DOMAIN CONTAINING PROTEIN"/>
    <property type="match status" value="1"/>
</dbReference>
<feature type="domain" description="RRM" evidence="4">
    <location>
        <begin position="415"/>
        <end position="492"/>
    </location>
</feature>
<evidence type="ECO:0000256" key="1">
    <source>
        <dbReference type="ARBA" id="ARBA00022884"/>
    </source>
</evidence>
<dbReference type="PROSITE" id="PS50102">
    <property type="entry name" value="RRM"/>
    <property type="match status" value="2"/>
</dbReference>
<dbReference type="RefSeq" id="XP_062625713.1">
    <property type="nucleotide sequence ID" value="XM_062769729.1"/>
</dbReference>
<evidence type="ECO:0000313" key="6">
    <source>
        <dbReference type="Proteomes" id="UP000827549"/>
    </source>
</evidence>
<dbReference type="GO" id="GO:0005737">
    <property type="term" value="C:cytoplasm"/>
    <property type="evidence" value="ECO:0007669"/>
    <property type="project" value="TreeGrafter"/>
</dbReference>
<evidence type="ECO:0000256" key="2">
    <source>
        <dbReference type="PROSITE-ProRule" id="PRU00176"/>
    </source>
</evidence>
<feature type="domain" description="RRM" evidence="4">
    <location>
        <begin position="108"/>
        <end position="185"/>
    </location>
</feature>
<feature type="compositionally biased region" description="Polar residues" evidence="3">
    <location>
        <begin position="518"/>
        <end position="549"/>
    </location>
</feature>
<keyword evidence="1 2" id="KW-0694">RNA-binding</keyword>
<dbReference type="InterPro" id="IPR000504">
    <property type="entry name" value="RRM_dom"/>
</dbReference>
<protein>
    <submittedName>
        <fullName evidence="5">Purtative RNA-binding protein</fullName>
    </submittedName>
</protein>
<dbReference type="GO" id="GO:0003729">
    <property type="term" value="F:mRNA binding"/>
    <property type="evidence" value="ECO:0007669"/>
    <property type="project" value="TreeGrafter"/>
</dbReference>
<evidence type="ECO:0000256" key="3">
    <source>
        <dbReference type="SAM" id="MobiDB-lite"/>
    </source>
</evidence>
<feature type="region of interest" description="Disordered" evidence="3">
    <location>
        <begin position="1"/>
        <end position="56"/>
    </location>
</feature>
<feature type="compositionally biased region" description="Low complexity" evidence="3">
    <location>
        <begin position="252"/>
        <end position="287"/>
    </location>
</feature>
<dbReference type="Pfam" id="PF00076">
    <property type="entry name" value="RRM_1"/>
    <property type="match status" value="2"/>
</dbReference>
<dbReference type="GO" id="GO:1990904">
    <property type="term" value="C:ribonucleoprotein complex"/>
    <property type="evidence" value="ECO:0007669"/>
    <property type="project" value="TreeGrafter"/>
</dbReference>
<dbReference type="PANTHER" id="PTHR23003:SF64">
    <property type="entry name" value="RRM DOMAIN-CONTAINING PROTEIN"/>
    <property type="match status" value="1"/>
</dbReference>
<feature type="compositionally biased region" description="Pro residues" evidence="3">
    <location>
        <begin position="217"/>
        <end position="235"/>
    </location>
</feature>
<gene>
    <name evidence="5" type="primary">SPAC328.05_0</name>
    <name evidence="5" type="ORF">LOC62_02G003202</name>
</gene>
<organism evidence="5 6">
    <name type="scientific">Vanrija pseudolonga</name>
    <dbReference type="NCBI Taxonomy" id="143232"/>
    <lineage>
        <taxon>Eukaryota</taxon>
        <taxon>Fungi</taxon>
        <taxon>Dikarya</taxon>
        <taxon>Basidiomycota</taxon>
        <taxon>Agaricomycotina</taxon>
        <taxon>Tremellomycetes</taxon>
        <taxon>Trichosporonales</taxon>
        <taxon>Trichosporonaceae</taxon>
        <taxon>Vanrija</taxon>
    </lineage>
</organism>
<dbReference type="InterPro" id="IPR050374">
    <property type="entry name" value="RRT5_SRSF_SR"/>
</dbReference>
<accession>A0AAF0Y8H7</accession>
<dbReference type="GO" id="GO:0005634">
    <property type="term" value="C:nucleus"/>
    <property type="evidence" value="ECO:0007669"/>
    <property type="project" value="TreeGrafter"/>
</dbReference>
<proteinExistence type="predicted"/>
<evidence type="ECO:0000313" key="5">
    <source>
        <dbReference type="EMBL" id="WOO79681.1"/>
    </source>
</evidence>
<dbReference type="GeneID" id="87806448"/>
<dbReference type="Gene3D" id="3.30.70.330">
    <property type="match status" value="2"/>
</dbReference>
<feature type="region of interest" description="Disordered" evidence="3">
    <location>
        <begin position="211"/>
        <end position="367"/>
    </location>
</feature>